<dbReference type="EMBL" id="JAHWGI010000011">
    <property type="protein sequence ID" value="KAK3907520.1"/>
    <property type="molecule type" value="Genomic_DNA"/>
</dbReference>
<sequence length="127" mass="14303">MHKLMIYSDWANHYLEKAKCKRRFKDLQADVADGVLLADVVEAVSKYPIEMYNGIMLKKKKNPRNVKIEFLFNAAKKLVCKDFPVQPALPLHLYLSGLGVGRALAGETGQKVPDINRKPKSSSQMVS</sequence>
<reference evidence="1" key="2">
    <citation type="journal article" date="2023" name="BMC Genomics">
        <title>Pest status, molecular evolution, and epigenetic factors derived from the genome assembly of Frankliniella fusca, a thysanopteran phytovirus vector.</title>
        <authorList>
            <person name="Catto M.A."/>
            <person name="Labadie P.E."/>
            <person name="Jacobson A.L."/>
            <person name="Kennedy G.G."/>
            <person name="Srinivasan R."/>
            <person name="Hunt B.G."/>
        </authorList>
    </citation>
    <scope>NUCLEOTIDE SEQUENCE</scope>
    <source>
        <strain evidence="1">PL_HMW_Pooled</strain>
    </source>
</reference>
<accession>A0AAE1L5T0</accession>
<comment type="caution">
    <text evidence="1">The sequence shown here is derived from an EMBL/GenBank/DDBJ whole genome shotgun (WGS) entry which is preliminary data.</text>
</comment>
<gene>
    <name evidence="1" type="ORF">KUF71_003019</name>
</gene>
<protein>
    <submittedName>
        <fullName evidence="1">Neuron navigator 3</fullName>
    </submittedName>
</protein>
<proteinExistence type="predicted"/>
<dbReference type="AlphaFoldDB" id="A0AAE1L5T0"/>
<evidence type="ECO:0000313" key="1">
    <source>
        <dbReference type="EMBL" id="KAK3907520.1"/>
    </source>
</evidence>
<name>A0AAE1L5T0_9NEOP</name>
<evidence type="ECO:0000313" key="2">
    <source>
        <dbReference type="Proteomes" id="UP001219518"/>
    </source>
</evidence>
<organism evidence="1 2">
    <name type="scientific">Frankliniella fusca</name>
    <dbReference type="NCBI Taxonomy" id="407009"/>
    <lineage>
        <taxon>Eukaryota</taxon>
        <taxon>Metazoa</taxon>
        <taxon>Ecdysozoa</taxon>
        <taxon>Arthropoda</taxon>
        <taxon>Hexapoda</taxon>
        <taxon>Insecta</taxon>
        <taxon>Pterygota</taxon>
        <taxon>Neoptera</taxon>
        <taxon>Paraneoptera</taxon>
        <taxon>Thysanoptera</taxon>
        <taxon>Terebrantia</taxon>
        <taxon>Thripoidea</taxon>
        <taxon>Thripidae</taxon>
        <taxon>Frankliniella</taxon>
    </lineage>
</organism>
<dbReference type="SUPFAM" id="SSF47576">
    <property type="entry name" value="Calponin-homology domain, CH-domain"/>
    <property type="match status" value="1"/>
</dbReference>
<keyword evidence="2" id="KW-1185">Reference proteome</keyword>
<dbReference type="Gene3D" id="1.10.418.10">
    <property type="entry name" value="Calponin-like domain"/>
    <property type="match status" value="1"/>
</dbReference>
<reference evidence="1" key="1">
    <citation type="submission" date="2021-07" db="EMBL/GenBank/DDBJ databases">
        <authorList>
            <person name="Catto M.A."/>
            <person name="Jacobson A."/>
            <person name="Kennedy G."/>
            <person name="Labadie P."/>
            <person name="Hunt B.G."/>
            <person name="Srinivasan R."/>
        </authorList>
    </citation>
    <scope>NUCLEOTIDE SEQUENCE</scope>
    <source>
        <strain evidence="1">PL_HMW_Pooled</strain>
        <tissue evidence="1">Head</tissue>
    </source>
</reference>
<dbReference type="Proteomes" id="UP001219518">
    <property type="component" value="Unassembled WGS sequence"/>
</dbReference>
<dbReference type="InterPro" id="IPR036872">
    <property type="entry name" value="CH_dom_sf"/>
</dbReference>